<feature type="domain" description="WGR" evidence="3">
    <location>
        <begin position="154"/>
        <end position="254"/>
    </location>
</feature>
<gene>
    <name evidence="4" type="ORF">PENSUB_6499</name>
</gene>
<keyword evidence="5" id="KW-1185">Reference proteome</keyword>
<comment type="caution">
    <text evidence="4">The sequence shown here is derived from an EMBL/GenBank/DDBJ whole genome shotgun (WGS) entry which is preliminary data.</text>
</comment>
<dbReference type="OrthoDB" id="342264at2759"/>
<dbReference type="Proteomes" id="UP000186955">
    <property type="component" value="Unassembled WGS sequence"/>
</dbReference>
<feature type="region of interest" description="Disordered" evidence="1">
    <location>
        <begin position="324"/>
        <end position="345"/>
    </location>
</feature>
<accession>A0A1Q5U204</accession>
<dbReference type="STRING" id="1316194.A0A1Q5U204"/>
<evidence type="ECO:0000313" key="5">
    <source>
        <dbReference type="Proteomes" id="UP000186955"/>
    </source>
</evidence>
<reference evidence="4 5" key="1">
    <citation type="submission" date="2016-10" db="EMBL/GenBank/DDBJ databases">
        <title>Genome sequence of the ascomycete fungus Penicillium subrubescens.</title>
        <authorList>
            <person name="De Vries R.P."/>
            <person name="Peng M."/>
            <person name="Dilokpimol A."/>
            <person name="Hilden K."/>
            <person name="Makela M.R."/>
            <person name="Grigoriev I."/>
            <person name="Riley R."/>
            <person name="Granchi Z."/>
        </authorList>
    </citation>
    <scope>NUCLEOTIDE SEQUENCE [LARGE SCALE GENOMIC DNA]</scope>
    <source>
        <strain evidence="4 5">CBS 132785</strain>
    </source>
</reference>
<dbReference type="SUPFAM" id="SSF142921">
    <property type="entry name" value="WGR domain-like"/>
    <property type="match status" value="1"/>
</dbReference>
<feature type="domain" description="BRCT" evidence="2">
    <location>
        <begin position="13"/>
        <end position="105"/>
    </location>
</feature>
<dbReference type="EMBL" id="MNBE01000598">
    <property type="protein sequence ID" value="OKP06509.1"/>
    <property type="molecule type" value="Genomic_DNA"/>
</dbReference>
<dbReference type="InterPro" id="IPR001357">
    <property type="entry name" value="BRCT_dom"/>
</dbReference>
<dbReference type="SUPFAM" id="SSF52113">
    <property type="entry name" value="BRCT domain"/>
    <property type="match status" value="1"/>
</dbReference>
<name>A0A1Q5U204_9EURO</name>
<dbReference type="Pfam" id="PF00533">
    <property type="entry name" value="BRCT"/>
    <property type="match status" value="1"/>
</dbReference>
<protein>
    <submittedName>
        <fullName evidence="4">Uncharacterized protein</fullName>
    </submittedName>
</protein>
<dbReference type="PROSITE" id="PS50172">
    <property type="entry name" value="BRCT"/>
    <property type="match status" value="1"/>
</dbReference>
<sequence>MPSPSKQHTKSPKTGKAFRRVRTAIVGDLYQGNQFPQWIRRNGGEFHDKVTDQITHLIASEQAYEDNVDEVQAAKALGKIKIVSRDWLTASLHANPIRPVPERPFLLENLVKPTKKNGEGRNGTDSKGKVDSGIMARTRVKDPFIPKGTINQPKKAIFRDPQTGGAWDAVLTRAGKTARLREKYRVAIFETSSQPPTYSTYAKYSRVGTSRVQELTLPKSDIATAVDAFKQFFKAEAGKDWEDRNDASLPTPKTDNEGNVIPAHQGWYFYKSQENIFTSFIMRAGPPGASTDGSLSVNRRIEPDESEADVARPEGIVLPKVLAMSEEDSGNNADVESEGINIDAS</sequence>
<dbReference type="InterPro" id="IPR008893">
    <property type="entry name" value="WGR_domain"/>
</dbReference>
<evidence type="ECO:0000313" key="4">
    <source>
        <dbReference type="EMBL" id="OKP06509.1"/>
    </source>
</evidence>
<proteinExistence type="predicted"/>
<evidence type="ECO:0000259" key="2">
    <source>
        <dbReference type="PROSITE" id="PS50172"/>
    </source>
</evidence>
<evidence type="ECO:0000256" key="1">
    <source>
        <dbReference type="SAM" id="MobiDB-lite"/>
    </source>
</evidence>
<evidence type="ECO:0000259" key="3">
    <source>
        <dbReference type="PROSITE" id="PS51977"/>
    </source>
</evidence>
<organism evidence="4 5">
    <name type="scientific">Penicillium subrubescens</name>
    <dbReference type="NCBI Taxonomy" id="1316194"/>
    <lineage>
        <taxon>Eukaryota</taxon>
        <taxon>Fungi</taxon>
        <taxon>Dikarya</taxon>
        <taxon>Ascomycota</taxon>
        <taxon>Pezizomycotina</taxon>
        <taxon>Eurotiomycetes</taxon>
        <taxon>Eurotiomycetidae</taxon>
        <taxon>Eurotiales</taxon>
        <taxon>Aspergillaceae</taxon>
        <taxon>Penicillium</taxon>
    </lineage>
</organism>
<dbReference type="InterPro" id="IPR036420">
    <property type="entry name" value="BRCT_dom_sf"/>
</dbReference>
<dbReference type="AlphaFoldDB" id="A0A1Q5U204"/>
<dbReference type="CDD" id="cd00027">
    <property type="entry name" value="BRCT"/>
    <property type="match status" value="1"/>
</dbReference>
<dbReference type="PROSITE" id="PS51977">
    <property type="entry name" value="WGR"/>
    <property type="match status" value="1"/>
</dbReference>
<dbReference type="InterPro" id="IPR036930">
    <property type="entry name" value="WGR_dom_sf"/>
</dbReference>
<dbReference type="Gene3D" id="3.40.50.10190">
    <property type="entry name" value="BRCT domain"/>
    <property type="match status" value="1"/>
</dbReference>